<organism evidence="1 2">
    <name type="scientific">Vespula vulgaris</name>
    <name type="common">Yellow jacket</name>
    <name type="synonym">Wasp</name>
    <dbReference type="NCBI Taxonomy" id="7454"/>
    <lineage>
        <taxon>Eukaryota</taxon>
        <taxon>Metazoa</taxon>
        <taxon>Ecdysozoa</taxon>
        <taxon>Arthropoda</taxon>
        <taxon>Hexapoda</taxon>
        <taxon>Insecta</taxon>
        <taxon>Pterygota</taxon>
        <taxon>Neoptera</taxon>
        <taxon>Endopterygota</taxon>
        <taxon>Hymenoptera</taxon>
        <taxon>Apocrita</taxon>
        <taxon>Aculeata</taxon>
        <taxon>Vespoidea</taxon>
        <taxon>Vespidae</taxon>
        <taxon>Vespinae</taxon>
        <taxon>Vespula</taxon>
    </lineage>
</organism>
<keyword evidence="2" id="KW-1185">Reference proteome</keyword>
<dbReference type="GO" id="GO:0034719">
    <property type="term" value="C:SMN-Sm protein complex"/>
    <property type="evidence" value="ECO:0007669"/>
    <property type="project" value="InterPro"/>
</dbReference>
<dbReference type="AlphaFoldDB" id="A0A834JXE3"/>
<proteinExistence type="predicted"/>
<protein>
    <recommendedName>
        <fullName evidence="3">Gem-associated protein 7</fullName>
    </recommendedName>
</protein>
<dbReference type="PANTHER" id="PTHR14679:SF1">
    <property type="entry name" value="GEM-ASSOCIATED PROTEIN 7"/>
    <property type="match status" value="1"/>
</dbReference>
<name>A0A834JXE3_VESVU</name>
<accession>A0A834JXE3</accession>
<dbReference type="InterPro" id="IPR020338">
    <property type="entry name" value="SMN_gemin7"/>
</dbReference>
<sequence length="106" mass="12204">MIEKEEQNDESDKKNIELDFSTSEKQEARAFLRERFLRVITGIVGKKTKFSLYENSHVVGEFRGSDIDCLELFVRNLETPLGIIPEAILRVNDIISMNVDDIISNQ</sequence>
<dbReference type="Pfam" id="PF11095">
    <property type="entry name" value="Gemin7"/>
    <property type="match status" value="1"/>
</dbReference>
<reference evidence="1" key="1">
    <citation type="journal article" date="2020" name="G3 (Bethesda)">
        <title>High-Quality Assemblies for Three Invasive Social Wasps from the &lt;i&gt;Vespula&lt;/i&gt; Genus.</title>
        <authorList>
            <person name="Harrop T.W.R."/>
            <person name="Guhlin J."/>
            <person name="McLaughlin G.M."/>
            <person name="Permina E."/>
            <person name="Stockwell P."/>
            <person name="Gilligan J."/>
            <person name="Le Lec M.F."/>
            <person name="Gruber M.A.M."/>
            <person name="Quinn O."/>
            <person name="Lovegrove M."/>
            <person name="Duncan E.J."/>
            <person name="Remnant E.J."/>
            <person name="Van Eeckhoven J."/>
            <person name="Graham B."/>
            <person name="Knapp R.A."/>
            <person name="Langford K.W."/>
            <person name="Kronenberg Z."/>
            <person name="Press M.O."/>
            <person name="Eacker S.M."/>
            <person name="Wilson-Rankin E.E."/>
            <person name="Purcell J."/>
            <person name="Lester P.J."/>
            <person name="Dearden P.K."/>
        </authorList>
    </citation>
    <scope>NUCLEOTIDE SEQUENCE</scope>
    <source>
        <strain evidence="1">Marl-1</strain>
    </source>
</reference>
<dbReference type="PANTHER" id="PTHR14679">
    <property type="entry name" value="GEM-ASSOCIATED PROTEIN 7"/>
    <property type="match status" value="1"/>
</dbReference>
<dbReference type="CDD" id="cd11677">
    <property type="entry name" value="Gemin7"/>
    <property type="match status" value="1"/>
</dbReference>
<gene>
    <name evidence="1" type="ORF">HZH66_007321</name>
</gene>
<dbReference type="Proteomes" id="UP000614350">
    <property type="component" value="Unassembled WGS sequence"/>
</dbReference>
<evidence type="ECO:0008006" key="3">
    <source>
        <dbReference type="Google" id="ProtNLM"/>
    </source>
</evidence>
<evidence type="ECO:0000313" key="2">
    <source>
        <dbReference type="Proteomes" id="UP000614350"/>
    </source>
</evidence>
<dbReference type="EMBL" id="JACSEA010000007">
    <property type="protein sequence ID" value="KAF7396459.1"/>
    <property type="molecule type" value="Genomic_DNA"/>
</dbReference>
<comment type="caution">
    <text evidence="1">The sequence shown here is derived from an EMBL/GenBank/DDBJ whole genome shotgun (WGS) entry which is preliminary data.</text>
</comment>
<evidence type="ECO:0000313" key="1">
    <source>
        <dbReference type="EMBL" id="KAF7396459.1"/>
    </source>
</evidence>
<dbReference type="GO" id="GO:0000387">
    <property type="term" value="P:spliceosomal snRNP assembly"/>
    <property type="evidence" value="ECO:0007669"/>
    <property type="project" value="TreeGrafter"/>
</dbReference>
<dbReference type="Gene3D" id="2.30.30.100">
    <property type="match status" value="1"/>
</dbReference>